<reference evidence="1 2" key="1">
    <citation type="submission" date="2019-01" db="EMBL/GenBank/DDBJ databases">
        <title>Sequencing of cultivated peanut Arachis hypogaea provides insights into genome evolution and oil improvement.</title>
        <authorList>
            <person name="Chen X."/>
        </authorList>
    </citation>
    <scope>NUCLEOTIDE SEQUENCE [LARGE SCALE GENOMIC DNA]</scope>
    <source>
        <strain evidence="2">cv. Fuhuasheng</strain>
        <tissue evidence="1">Leaves</tissue>
    </source>
</reference>
<protein>
    <submittedName>
        <fullName evidence="1">Uncharacterized protein</fullName>
    </submittedName>
</protein>
<dbReference type="Proteomes" id="UP000289738">
    <property type="component" value="Chromosome B06"/>
</dbReference>
<dbReference type="EMBL" id="SDMP01000016">
    <property type="protein sequence ID" value="RYR03086.1"/>
    <property type="molecule type" value="Genomic_DNA"/>
</dbReference>
<sequence length="76" mass="9276">MIRYFMRMRDITPNFFYAVDVDETNKFKSAIWVDARCRASYEYFGDVVLFDTTYRRNKYICVFVSIIRVYIFPTIL</sequence>
<gene>
    <name evidence="1" type="ORF">Ahy_B06g081919</name>
</gene>
<evidence type="ECO:0000313" key="1">
    <source>
        <dbReference type="EMBL" id="RYR03086.1"/>
    </source>
</evidence>
<dbReference type="PANTHER" id="PTHR47718">
    <property type="entry name" value="OS01G0519700 PROTEIN"/>
    <property type="match status" value="1"/>
</dbReference>
<proteinExistence type="predicted"/>
<name>A0A444YM93_ARAHY</name>
<keyword evidence="2" id="KW-1185">Reference proteome</keyword>
<accession>A0A444YM93</accession>
<dbReference type="AlphaFoldDB" id="A0A444YM93"/>
<evidence type="ECO:0000313" key="2">
    <source>
        <dbReference type="Proteomes" id="UP000289738"/>
    </source>
</evidence>
<organism evidence="1 2">
    <name type="scientific">Arachis hypogaea</name>
    <name type="common">Peanut</name>
    <dbReference type="NCBI Taxonomy" id="3818"/>
    <lineage>
        <taxon>Eukaryota</taxon>
        <taxon>Viridiplantae</taxon>
        <taxon>Streptophyta</taxon>
        <taxon>Embryophyta</taxon>
        <taxon>Tracheophyta</taxon>
        <taxon>Spermatophyta</taxon>
        <taxon>Magnoliopsida</taxon>
        <taxon>eudicotyledons</taxon>
        <taxon>Gunneridae</taxon>
        <taxon>Pentapetalae</taxon>
        <taxon>rosids</taxon>
        <taxon>fabids</taxon>
        <taxon>Fabales</taxon>
        <taxon>Fabaceae</taxon>
        <taxon>Papilionoideae</taxon>
        <taxon>50 kb inversion clade</taxon>
        <taxon>dalbergioids sensu lato</taxon>
        <taxon>Dalbergieae</taxon>
        <taxon>Pterocarpus clade</taxon>
        <taxon>Arachis</taxon>
    </lineage>
</organism>
<dbReference type="PANTHER" id="PTHR47718:SF13">
    <property type="entry name" value="OS09G0290500 PROTEIN"/>
    <property type="match status" value="1"/>
</dbReference>
<comment type="caution">
    <text evidence="1">The sequence shown here is derived from an EMBL/GenBank/DDBJ whole genome shotgun (WGS) entry which is preliminary data.</text>
</comment>